<accession>A0A8X6G911</accession>
<evidence type="ECO:0000313" key="2">
    <source>
        <dbReference type="Proteomes" id="UP000887116"/>
    </source>
</evidence>
<organism evidence="1 2">
    <name type="scientific">Trichonephila clavata</name>
    <name type="common">Joro spider</name>
    <name type="synonym">Nephila clavata</name>
    <dbReference type="NCBI Taxonomy" id="2740835"/>
    <lineage>
        <taxon>Eukaryota</taxon>
        <taxon>Metazoa</taxon>
        <taxon>Ecdysozoa</taxon>
        <taxon>Arthropoda</taxon>
        <taxon>Chelicerata</taxon>
        <taxon>Arachnida</taxon>
        <taxon>Araneae</taxon>
        <taxon>Araneomorphae</taxon>
        <taxon>Entelegynae</taxon>
        <taxon>Araneoidea</taxon>
        <taxon>Nephilidae</taxon>
        <taxon>Trichonephila</taxon>
    </lineage>
</organism>
<reference evidence="1" key="1">
    <citation type="submission" date="2020-07" db="EMBL/GenBank/DDBJ databases">
        <title>Multicomponent nature underlies the extraordinary mechanical properties of spider dragline silk.</title>
        <authorList>
            <person name="Kono N."/>
            <person name="Nakamura H."/>
            <person name="Mori M."/>
            <person name="Yoshida Y."/>
            <person name="Ohtoshi R."/>
            <person name="Malay A.D."/>
            <person name="Moran D.A.P."/>
            <person name="Tomita M."/>
            <person name="Numata K."/>
            <person name="Arakawa K."/>
        </authorList>
    </citation>
    <scope>NUCLEOTIDE SEQUENCE</scope>
</reference>
<keyword evidence="2" id="KW-1185">Reference proteome</keyword>
<gene>
    <name evidence="1" type="ORF">TNCT_501861</name>
</gene>
<name>A0A8X6G911_TRICU</name>
<dbReference type="EMBL" id="BMAO01024690">
    <property type="protein sequence ID" value="GFQ97019.1"/>
    <property type="molecule type" value="Genomic_DNA"/>
</dbReference>
<dbReference type="AlphaFoldDB" id="A0A8X6G911"/>
<proteinExistence type="predicted"/>
<evidence type="ECO:0000313" key="1">
    <source>
        <dbReference type="EMBL" id="GFQ97019.1"/>
    </source>
</evidence>
<dbReference type="OrthoDB" id="6431202at2759"/>
<protein>
    <submittedName>
        <fullName evidence="1">Uncharacterized protein</fullName>
    </submittedName>
</protein>
<dbReference type="Proteomes" id="UP000887116">
    <property type="component" value="Unassembled WGS sequence"/>
</dbReference>
<sequence>MQHDNAVPPKAEWVRQLLPVTVSPCDFDLIPKIKEPICSRRLATREDIANALHQQVTRFTHGAANAEADGIQRLPHH</sequence>
<comment type="caution">
    <text evidence="1">The sequence shown here is derived from an EMBL/GenBank/DDBJ whole genome shotgun (WGS) entry which is preliminary data.</text>
</comment>